<feature type="domain" description="2Fe-2S ferredoxin-type" evidence="6">
    <location>
        <begin position="62"/>
        <end position="138"/>
    </location>
</feature>
<dbReference type="SUPFAM" id="SSF54292">
    <property type="entry name" value="2Fe-2S ferredoxin-like"/>
    <property type="match status" value="1"/>
</dbReference>
<dbReference type="Pfam" id="PF00111">
    <property type="entry name" value="Fer2"/>
    <property type="match status" value="1"/>
</dbReference>
<reference evidence="7 8" key="1">
    <citation type="submission" date="2018-07" db="EMBL/GenBank/DDBJ databases">
        <title>Genome analysis of Larkinella rosea.</title>
        <authorList>
            <person name="Zhou Z."/>
            <person name="Wang G."/>
        </authorList>
    </citation>
    <scope>NUCLEOTIDE SEQUENCE [LARGE SCALE GENOMIC DNA]</scope>
    <source>
        <strain evidence="8">zzj9</strain>
    </source>
</reference>
<proteinExistence type="predicted"/>
<dbReference type="AlphaFoldDB" id="A0A368JUC0"/>
<dbReference type="Gene3D" id="3.10.20.30">
    <property type="match status" value="1"/>
</dbReference>
<protein>
    <submittedName>
        <fullName evidence="7">(2Fe-2S)-binding protein</fullName>
    </submittedName>
</protein>
<gene>
    <name evidence="7" type="ORF">DUE52_04995</name>
</gene>
<keyword evidence="3" id="KW-0560">Oxidoreductase</keyword>
<dbReference type="InterPro" id="IPR012675">
    <property type="entry name" value="Beta-grasp_dom_sf"/>
</dbReference>
<keyword evidence="8" id="KW-1185">Reference proteome</keyword>
<evidence type="ECO:0000313" key="8">
    <source>
        <dbReference type="Proteomes" id="UP000253383"/>
    </source>
</evidence>
<keyword evidence="5" id="KW-0411">Iron-sulfur</keyword>
<dbReference type="Gene3D" id="1.10.150.120">
    <property type="entry name" value="[2Fe-2S]-binding domain"/>
    <property type="match status" value="1"/>
</dbReference>
<evidence type="ECO:0000256" key="2">
    <source>
        <dbReference type="ARBA" id="ARBA00022723"/>
    </source>
</evidence>
<dbReference type="GO" id="GO:0016903">
    <property type="term" value="F:oxidoreductase activity, acting on the aldehyde or oxo group of donors"/>
    <property type="evidence" value="ECO:0007669"/>
    <property type="project" value="TreeGrafter"/>
</dbReference>
<evidence type="ECO:0000313" key="7">
    <source>
        <dbReference type="EMBL" id="RCR70945.1"/>
    </source>
</evidence>
<dbReference type="InterPro" id="IPR002888">
    <property type="entry name" value="2Fe-2S-bd"/>
</dbReference>
<dbReference type="FunFam" id="3.10.20.30:FF:000020">
    <property type="entry name" value="Xanthine dehydrogenase iron-sulfur subunit"/>
    <property type="match status" value="1"/>
</dbReference>
<dbReference type="InterPro" id="IPR001041">
    <property type="entry name" value="2Fe-2S_ferredoxin-type"/>
</dbReference>
<evidence type="ECO:0000256" key="1">
    <source>
        <dbReference type="ARBA" id="ARBA00022714"/>
    </source>
</evidence>
<dbReference type="OrthoDB" id="9796880at2"/>
<dbReference type="PANTHER" id="PTHR45331">
    <property type="entry name" value="OXIDOREDUCTASE, IRON-SULPHUR BINDING SUBUNIT-RELATED-RELATED"/>
    <property type="match status" value="1"/>
</dbReference>
<dbReference type="SUPFAM" id="SSF47741">
    <property type="entry name" value="CO dehydrogenase ISP C-domain like"/>
    <property type="match status" value="1"/>
</dbReference>
<accession>A0A368JUC0</accession>
<dbReference type="PROSITE" id="PS51085">
    <property type="entry name" value="2FE2S_FER_2"/>
    <property type="match status" value="1"/>
</dbReference>
<dbReference type="InterPro" id="IPR006058">
    <property type="entry name" value="2Fe2S_fd_BS"/>
</dbReference>
<dbReference type="EMBL" id="QOWE01000003">
    <property type="protein sequence ID" value="RCR70945.1"/>
    <property type="molecule type" value="Genomic_DNA"/>
</dbReference>
<dbReference type="GO" id="GO:0051537">
    <property type="term" value="F:2 iron, 2 sulfur cluster binding"/>
    <property type="evidence" value="ECO:0007669"/>
    <property type="project" value="UniProtKB-KW"/>
</dbReference>
<organism evidence="7 8">
    <name type="scientific">Larkinella punicea</name>
    <dbReference type="NCBI Taxonomy" id="2315727"/>
    <lineage>
        <taxon>Bacteria</taxon>
        <taxon>Pseudomonadati</taxon>
        <taxon>Bacteroidota</taxon>
        <taxon>Cytophagia</taxon>
        <taxon>Cytophagales</taxon>
        <taxon>Spirosomataceae</taxon>
        <taxon>Larkinella</taxon>
    </lineage>
</organism>
<dbReference type="PROSITE" id="PS00197">
    <property type="entry name" value="2FE2S_FER_1"/>
    <property type="match status" value="1"/>
</dbReference>
<dbReference type="InterPro" id="IPR036010">
    <property type="entry name" value="2Fe-2S_ferredoxin-like_sf"/>
</dbReference>
<keyword evidence="2" id="KW-0479">Metal-binding</keyword>
<evidence type="ECO:0000256" key="5">
    <source>
        <dbReference type="ARBA" id="ARBA00023014"/>
    </source>
</evidence>
<dbReference type="CDD" id="cd00207">
    <property type="entry name" value="fer2"/>
    <property type="match status" value="1"/>
</dbReference>
<dbReference type="Pfam" id="PF01799">
    <property type="entry name" value="Fer2_2"/>
    <property type="match status" value="1"/>
</dbReference>
<evidence type="ECO:0000259" key="6">
    <source>
        <dbReference type="PROSITE" id="PS51085"/>
    </source>
</evidence>
<dbReference type="FunFam" id="1.10.150.120:FF:000003">
    <property type="entry name" value="Carbon monoxide dehydrogenase, small subunit"/>
    <property type="match status" value="1"/>
</dbReference>
<name>A0A368JUC0_9BACT</name>
<dbReference type="PANTHER" id="PTHR45331:SF2">
    <property type="entry name" value="OXIDOREDUCTASE WITH IRON-SULFUR SUBUNIT"/>
    <property type="match status" value="1"/>
</dbReference>
<dbReference type="Proteomes" id="UP000253383">
    <property type="component" value="Unassembled WGS sequence"/>
</dbReference>
<dbReference type="InterPro" id="IPR052914">
    <property type="entry name" value="Aldehyde_Oxdr_Iron-Sulfur"/>
</dbReference>
<keyword evidence="1" id="KW-0001">2Fe-2S</keyword>
<keyword evidence="4" id="KW-0408">Iron</keyword>
<sequence length="216" mass="23437">MTDEKPDDLTQPDDGTFFEQSDRRLFLKQSLAVAGLTLSPLSFLKTAEPDADEAPFGNAEKVSFNLSINGKKHRLSTDPRTTLLDLLREQLGLTGTKKGCDFGQCGACTVHVDGQRVLACLSFAVMQNGRKITTIEGLAKGDRLHPMQEAFIKHDGFQCGYCTPGQLMSAVSCVREGRANSEADIQEYMSGNLCRCGAYPNIVKAILDVKTGGQNA</sequence>
<dbReference type="PROSITE" id="PS51318">
    <property type="entry name" value="TAT"/>
    <property type="match status" value="1"/>
</dbReference>
<dbReference type="RefSeq" id="WP_114404859.1">
    <property type="nucleotide sequence ID" value="NZ_QOWE01000003.1"/>
</dbReference>
<evidence type="ECO:0000256" key="3">
    <source>
        <dbReference type="ARBA" id="ARBA00023002"/>
    </source>
</evidence>
<dbReference type="InterPro" id="IPR006311">
    <property type="entry name" value="TAT_signal"/>
</dbReference>
<dbReference type="GO" id="GO:0046872">
    <property type="term" value="F:metal ion binding"/>
    <property type="evidence" value="ECO:0007669"/>
    <property type="project" value="UniProtKB-KW"/>
</dbReference>
<evidence type="ECO:0000256" key="4">
    <source>
        <dbReference type="ARBA" id="ARBA00023004"/>
    </source>
</evidence>
<comment type="caution">
    <text evidence="7">The sequence shown here is derived from an EMBL/GenBank/DDBJ whole genome shotgun (WGS) entry which is preliminary data.</text>
</comment>
<dbReference type="InterPro" id="IPR036884">
    <property type="entry name" value="2Fe-2S-bd_dom_sf"/>
</dbReference>